<dbReference type="Proteomes" id="UP000650467">
    <property type="component" value="Unassembled WGS sequence"/>
</dbReference>
<organism evidence="1 2">
    <name type="scientific">Chlamydomonas incerta</name>
    <dbReference type="NCBI Taxonomy" id="51695"/>
    <lineage>
        <taxon>Eukaryota</taxon>
        <taxon>Viridiplantae</taxon>
        <taxon>Chlorophyta</taxon>
        <taxon>core chlorophytes</taxon>
        <taxon>Chlorophyceae</taxon>
        <taxon>CS clade</taxon>
        <taxon>Chlamydomonadales</taxon>
        <taxon>Chlamydomonadaceae</taxon>
        <taxon>Chlamydomonas</taxon>
    </lineage>
</organism>
<proteinExistence type="predicted"/>
<name>A0A835TLP6_CHLIN</name>
<evidence type="ECO:0000313" key="1">
    <source>
        <dbReference type="EMBL" id="KAG2440976.1"/>
    </source>
</evidence>
<accession>A0A835TLP6</accession>
<reference evidence="1" key="1">
    <citation type="journal article" date="2020" name="bioRxiv">
        <title>Comparative genomics of Chlamydomonas.</title>
        <authorList>
            <person name="Craig R.J."/>
            <person name="Hasan A.R."/>
            <person name="Ness R.W."/>
            <person name="Keightley P.D."/>
        </authorList>
    </citation>
    <scope>NUCLEOTIDE SEQUENCE</scope>
    <source>
        <strain evidence="1">SAG 7.73</strain>
    </source>
</reference>
<sequence>MPETFRNSFPLAADPEAIVEFVRCAKKAQVWPVALPAAAGAPAPSVQPIDTAMLAAMLEEKLEEKLSRSLAAKLQEVLADNLQQIRRQQPNLRRGWAAGVAAVPKEKKAL</sequence>
<comment type="caution">
    <text evidence="1">The sequence shown here is derived from an EMBL/GenBank/DDBJ whole genome shotgun (WGS) entry which is preliminary data.</text>
</comment>
<evidence type="ECO:0000313" key="2">
    <source>
        <dbReference type="Proteomes" id="UP000650467"/>
    </source>
</evidence>
<gene>
    <name evidence="1" type="ORF">HXX76_003829</name>
</gene>
<keyword evidence="2" id="KW-1185">Reference proteome</keyword>
<dbReference type="AlphaFoldDB" id="A0A835TLP6"/>
<dbReference type="EMBL" id="JAEHOC010000006">
    <property type="protein sequence ID" value="KAG2440976.1"/>
    <property type="molecule type" value="Genomic_DNA"/>
</dbReference>
<protein>
    <submittedName>
        <fullName evidence="1">Uncharacterized protein</fullName>
    </submittedName>
</protein>